<evidence type="ECO:0000256" key="11">
    <source>
        <dbReference type="SAM" id="MobiDB-lite"/>
    </source>
</evidence>
<dbReference type="Gene3D" id="3.30.300.20">
    <property type="match status" value="1"/>
</dbReference>
<evidence type="ECO:0000256" key="2">
    <source>
        <dbReference type="ARBA" id="ARBA00020953"/>
    </source>
</evidence>
<evidence type="ECO:0000313" key="14">
    <source>
        <dbReference type="Proteomes" id="UP000744438"/>
    </source>
</evidence>
<dbReference type="EMBL" id="JADHQC010000013">
    <property type="protein sequence ID" value="MBL6811817.1"/>
    <property type="molecule type" value="Genomic_DNA"/>
</dbReference>
<feature type="domain" description="EngA-type G" evidence="12">
    <location>
        <begin position="179"/>
        <end position="352"/>
    </location>
</feature>
<keyword evidence="6 8" id="KW-0342">GTP-binding</keyword>
<dbReference type="PANTHER" id="PTHR43834:SF6">
    <property type="entry name" value="GTPASE DER"/>
    <property type="match status" value="1"/>
</dbReference>
<keyword evidence="4 10" id="KW-0677">Repeat</keyword>
<dbReference type="Pfam" id="PF14714">
    <property type="entry name" value="KH_dom-like"/>
    <property type="match status" value="1"/>
</dbReference>
<dbReference type="NCBIfam" id="TIGR00231">
    <property type="entry name" value="small_GTP"/>
    <property type="match status" value="2"/>
</dbReference>
<dbReference type="GO" id="GO:0042254">
    <property type="term" value="P:ribosome biogenesis"/>
    <property type="evidence" value="ECO:0007669"/>
    <property type="project" value="UniProtKB-KW"/>
</dbReference>
<reference evidence="13" key="1">
    <citation type="submission" date="2020-10" db="EMBL/GenBank/DDBJ databases">
        <title>Microbiome of the Black Sea water column analyzed by genome centric metagenomics.</title>
        <authorList>
            <person name="Cabello-Yeves P.J."/>
            <person name="Callieri C."/>
            <person name="Picazo A."/>
            <person name="Mehrshad M."/>
            <person name="Haro-Moreno J.M."/>
            <person name="Roda-Garcia J."/>
            <person name="Dzembekova N."/>
            <person name="Slabakova V."/>
            <person name="Slabakova N."/>
            <person name="Moncheva S."/>
            <person name="Rodriguez-Valera F."/>
        </authorList>
    </citation>
    <scope>NUCLEOTIDE SEQUENCE</scope>
    <source>
        <strain evidence="13">BS307-5m-G49</strain>
    </source>
</reference>
<dbReference type="InterPro" id="IPR016484">
    <property type="entry name" value="GTPase_Der"/>
</dbReference>
<dbReference type="Pfam" id="PF01926">
    <property type="entry name" value="MMR_HSR1"/>
    <property type="match status" value="2"/>
</dbReference>
<evidence type="ECO:0000256" key="3">
    <source>
        <dbReference type="ARBA" id="ARBA00022517"/>
    </source>
</evidence>
<keyword evidence="3 8" id="KW-0690">Ribosome biogenesis</keyword>
<feature type="region of interest" description="Disordered" evidence="11">
    <location>
        <begin position="440"/>
        <end position="461"/>
    </location>
</feature>
<evidence type="ECO:0000256" key="1">
    <source>
        <dbReference type="ARBA" id="ARBA00008279"/>
    </source>
</evidence>
<comment type="function">
    <text evidence="8 10">GTPase that plays an essential role in the late steps of ribosome biogenesis.</text>
</comment>
<dbReference type="PANTHER" id="PTHR43834">
    <property type="entry name" value="GTPASE DER"/>
    <property type="match status" value="1"/>
</dbReference>
<dbReference type="Gene3D" id="3.40.50.300">
    <property type="entry name" value="P-loop containing nucleotide triphosphate hydrolases"/>
    <property type="match status" value="2"/>
</dbReference>
<evidence type="ECO:0000256" key="9">
    <source>
        <dbReference type="PROSITE-ProRule" id="PRU01049"/>
    </source>
</evidence>
<dbReference type="InterPro" id="IPR031166">
    <property type="entry name" value="G_ENGA"/>
</dbReference>
<dbReference type="InterPro" id="IPR015946">
    <property type="entry name" value="KH_dom-like_a/b"/>
</dbReference>
<feature type="binding site" evidence="8">
    <location>
        <begin position="232"/>
        <end position="236"/>
    </location>
    <ligand>
        <name>GTP</name>
        <dbReference type="ChEBI" id="CHEBI:37565"/>
        <label>2</label>
    </ligand>
</feature>
<proteinExistence type="inferred from homology"/>
<dbReference type="CDD" id="cd01895">
    <property type="entry name" value="EngA2"/>
    <property type="match status" value="1"/>
</dbReference>
<evidence type="ECO:0000256" key="8">
    <source>
        <dbReference type="HAMAP-Rule" id="MF_00195"/>
    </source>
</evidence>
<dbReference type="GO" id="GO:0005525">
    <property type="term" value="F:GTP binding"/>
    <property type="evidence" value="ECO:0007669"/>
    <property type="project" value="UniProtKB-UniRule"/>
</dbReference>
<feature type="binding site" evidence="8">
    <location>
        <begin position="9"/>
        <end position="16"/>
    </location>
    <ligand>
        <name>GTP</name>
        <dbReference type="ChEBI" id="CHEBI:37565"/>
        <label>1</label>
    </ligand>
</feature>
<evidence type="ECO:0000256" key="4">
    <source>
        <dbReference type="ARBA" id="ARBA00022737"/>
    </source>
</evidence>
<dbReference type="InterPro" id="IPR032859">
    <property type="entry name" value="KH_dom-like"/>
</dbReference>
<feature type="binding site" evidence="8">
    <location>
        <begin position="185"/>
        <end position="192"/>
    </location>
    <ligand>
        <name>GTP</name>
        <dbReference type="ChEBI" id="CHEBI:37565"/>
        <label>2</label>
    </ligand>
</feature>
<dbReference type="Proteomes" id="UP000744438">
    <property type="component" value="Unassembled WGS sequence"/>
</dbReference>
<keyword evidence="5 8" id="KW-0547">Nucleotide-binding</keyword>
<dbReference type="HAMAP" id="MF_00195">
    <property type="entry name" value="GTPase_Der"/>
    <property type="match status" value="1"/>
</dbReference>
<feature type="compositionally biased region" description="Basic residues" evidence="11">
    <location>
        <begin position="446"/>
        <end position="461"/>
    </location>
</feature>
<comment type="subunit">
    <text evidence="8">Associates with the 50S ribosomal subunit.</text>
</comment>
<dbReference type="NCBIfam" id="TIGR03594">
    <property type="entry name" value="GTPase_EngA"/>
    <property type="match status" value="1"/>
</dbReference>
<dbReference type="InterPro" id="IPR005225">
    <property type="entry name" value="Small_GTP-bd"/>
</dbReference>
<name>A0A937LEG0_9GAMM</name>
<evidence type="ECO:0000313" key="13">
    <source>
        <dbReference type="EMBL" id="MBL6811817.1"/>
    </source>
</evidence>
<comment type="caution">
    <text evidence="13">The sequence shown here is derived from an EMBL/GenBank/DDBJ whole genome shotgun (WGS) entry which is preliminary data.</text>
</comment>
<protein>
    <recommendedName>
        <fullName evidence="2 8">GTPase Der</fullName>
    </recommendedName>
    <alternativeName>
        <fullName evidence="7 8">GTP-binding protein EngA</fullName>
    </alternativeName>
</protein>
<feature type="binding site" evidence="8">
    <location>
        <begin position="118"/>
        <end position="121"/>
    </location>
    <ligand>
        <name>GTP</name>
        <dbReference type="ChEBI" id="CHEBI:37565"/>
        <label>1</label>
    </ligand>
</feature>
<dbReference type="InterPro" id="IPR006073">
    <property type="entry name" value="GTP-bd"/>
</dbReference>
<organism evidence="13 14">
    <name type="scientific">SAR86 cluster bacterium</name>
    <dbReference type="NCBI Taxonomy" id="2030880"/>
    <lineage>
        <taxon>Bacteria</taxon>
        <taxon>Pseudomonadati</taxon>
        <taxon>Pseudomonadota</taxon>
        <taxon>Gammaproteobacteria</taxon>
        <taxon>SAR86 cluster</taxon>
    </lineage>
</organism>
<comment type="similarity">
    <text evidence="1 8 9 10">Belongs to the TRAFAC class TrmE-Era-EngA-EngB-Septin-like GTPase superfamily. EngA (Der) GTPase family.</text>
</comment>
<gene>
    <name evidence="8 13" type="primary">der</name>
    <name evidence="13" type="ORF">ISQ63_02905</name>
</gene>
<dbReference type="PROSITE" id="PS51712">
    <property type="entry name" value="G_ENGA"/>
    <property type="match status" value="1"/>
</dbReference>
<evidence type="ECO:0000256" key="5">
    <source>
        <dbReference type="ARBA" id="ARBA00022741"/>
    </source>
</evidence>
<evidence type="ECO:0000256" key="7">
    <source>
        <dbReference type="ARBA" id="ARBA00032345"/>
    </source>
</evidence>
<dbReference type="PIRSF" id="PIRSF006485">
    <property type="entry name" value="GTP-binding_EngA"/>
    <property type="match status" value="1"/>
</dbReference>
<accession>A0A937LEG0</accession>
<feature type="binding site" evidence="8">
    <location>
        <begin position="56"/>
        <end position="60"/>
    </location>
    <ligand>
        <name>GTP</name>
        <dbReference type="ChEBI" id="CHEBI:37565"/>
        <label>1</label>
    </ligand>
</feature>
<dbReference type="AlphaFoldDB" id="A0A937LEG0"/>
<evidence type="ECO:0000256" key="10">
    <source>
        <dbReference type="RuleBase" id="RU004481"/>
    </source>
</evidence>
<feature type="binding site" evidence="8">
    <location>
        <begin position="297"/>
        <end position="300"/>
    </location>
    <ligand>
        <name>GTP</name>
        <dbReference type="ChEBI" id="CHEBI:37565"/>
        <label>2</label>
    </ligand>
</feature>
<dbReference type="PRINTS" id="PR00326">
    <property type="entry name" value="GTP1OBG"/>
</dbReference>
<dbReference type="SUPFAM" id="SSF52540">
    <property type="entry name" value="P-loop containing nucleoside triphosphate hydrolases"/>
    <property type="match status" value="2"/>
</dbReference>
<sequence>MGPIVAIIGRPNVGKSSLFNKIIGEDKAIIADFSGLTRDRLYGNFSFKSRNFSIIDTGGISDEREEMNLLILKEIDKAIEEADGFIFLADADYGLSQDDYKIHEILRKSGKKYILALNKSELKSSEKNINDFYQLGVKSFIKVSAKNGLGIKNLKEEVLNQFHIETSSNLEDEIVNQDIKVSILGKPNAGKSTFFNSLIKENRSIVSPKAGTTRDAVSKSIVFKNDKIELFDTAGLRKKSKIDQTIESFSVSKAISSMRSSSGVLYLVDGKENISDQDLHLISLIVSSGKPMILGINKSDKLSQYDKSNLTRTINKKLAFISGISIHYISAKQNKGTAKVFKELIKLIKKSIKKIDTSKLNDLLKEASNLNPPQMSGRFRPKIKYANLLSSQPTIIRIQGNNLDKLTKQYQKYLENFLRKKLNFEGIPIKLVFKNNTNPFGEKKNKLTKKQLAKRKRIARR</sequence>
<evidence type="ECO:0000259" key="12">
    <source>
        <dbReference type="PROSITE" id="PS51712"/>
    </source>
</evidence>
<dbReference type="CDD" id="cd01894">
    <property type="entry name" value="EngA1"/>
    <property type="match status" value="1"/>
</dbReference>
<dbReference type="InterPro" id="IPR027417">
    <property type="entry name" value="P-loop_NTPase"/>
</dbReference>
<evidence type="ECO:0000256" key="6">
    <source>
        <dbReference type="ARBA" id="ARBA00023134"/>
    </source>
</evidence>